<dbReference type="InterPro" id="IPR038726">
    <property type="entry name" value="PDDEXK_AddAB-type"/>
</dbReference>
<name>A0A2H0X086_9BACT</name>
<evidence type="ECO:0000256" key="8">
    <source>
        <dbReference type="ARBA" id="ARBA00022840"/>
    </source>
</evidence>
<dbReference type="InterPro" id="IPR027417">
    <property type="entry name" value="P-loop_NTPase"/>
</dbReference>
<reference evidence="19" key="1">
    <citation type="submission" date="2017-09" db="EMBL/GenBank/DDBJ databases">
        <title>Depth-based differentiation of microbial function through sediment-hosted aquifers and enrichment of novel symbionts in the deep terrestrial subsurface.</title>
        <authorList>
            <person name="Probst A.J."/>
            <person name="Ladd B."/>
            <person name="Jarett J.K."/>
            <person name="Geller-Mcgrath D.E."/>
            <person name="Sieber C.M.K."/>
            <person name="Emerson J.B."/>
            <person name="Anantharaman K."/>
            <person name="Thomas B.C."/>
            <person name="Malmstrom R."/>
            <person name="Stieglmeier M."/>
            <person name="Klingl A."/>
            <person name="Woyke T."/>
            <person name="Ryan C.M."/>
            <person name="Banfield J.F."/>
        </authorList>
    </citation>
    <scope>NUCLEOTIDE SEQUENCE [LARGE SCALE GENOMIC DNA]</scope>
</reference>
<evidence type="ECO:0000256" key="10">
    <source>
        <dbReference type="ARBA" id="ARBA00023204"/>
    </source>
</evidence>
<keyword evidence="7" id="KW-0269">Exonuclease</keyword>
<dbReference type="InterPro" id="IPR014016">
    <property type="entry name" value="UvrD-like_ATP-bd"/>
</dbReference>
<comment type="similarity">
    <text evidence="1">Belongs to the helicase family. UvrD subfamily.</text>
</comment>
<dbReference type="Gene3D" id="1.10.486.10">
    <property type="entry name" value="PCRA, domain 4"/>
    <property type="match status" value="1"/>
</dbReference>
<comment type="catalytic activity">
    <reaction evidence="14">
        <text>ATP + H2O = ADP + phosphate + H(+)</text>
        <dbReference type="Rhea" id="RHEA:13065"/>
        <dbReference type="ChEBI" id="CHEBI:15377"/>
        <dbReference type="ChEBI" id="CHEBI:15378"/>
        <dbReference type="ChEBI" id="CHEBI:30616"/>
        <dbReference type="ChEBI" id="CHEBI:43474"/>
        <dbReference type="ChEBI" id="CHEBI:456216"/>
        <dbReference type="EC" id="5.6.2.4"/>
    </reaction>
</comment>
<keyword evidence="2" id="KW-0540">Nuclease</keyword>
<dbReference type="PANTHER" id="PTHR11070">
    <property type="entry name" value="UVRD / RECB / PCRA DNA HELICASE FAMILY MEMBER"/>
    <property type="match status" value="1"/>
</dbReference>
<dbReference type="Pfam" id="PF00580">
    <property type="entry name" value="UvrD-helicase"/>
    <property type="match status" value="1"/>
</dbReference>
<comment type="caution">
    <text evidence="18">The sequence shown here is derived from an EMBL/GenBank/DDBJ whole genome shotgun (WGS) entry which is preliminary data.</text>
</comment>
<proteinExistence type="inferred from homology"/>
<evidence type="ECO:0000259" key="16">
    <source>
        <dbReference type="PROSITE" id="PS51198"/>
    </source>
</evidence>
<sequence length="1016" mass="113224">MTKTTKEFNEAYKALNKEQKQAVDTIEGPVMLVAGPGTGKTQTLALRIANILQITDANPGSILALTFTESGARAMKNRLISLVGPTAYDVTISTFHSFCADVIRQNPADFTLDPSAEPLSELEKFKLIYALIGSSRLSDLRPVNAPYHYVKAILSAISNLKREGVSPDRLDKLLDQEQADFDEGDLAPSVLKVVAKNLAKNRELALIYRDYQAALAHNQTFDFEDMINFVRDAFSKSAELLASYQERFQYFLVDEYQDTNNGQNELLLLLAGFWGDKANIFVVGDPDQCIYRFSGASIENMLGFVKQYPEATVITLSANYRSTQLILDAAESVIKHNSTRINDVVKDLNPHLVSSPKSTGDQLTLATVSSSTAEGVYLAQAIQKLIKSGTKPSEIAVIYRANADAKSLSNIFIKYGLDYAVQGGGDVLADPTVLHFLKILSVIYDLRTKEDDLNLFTILHYDIFHVDPLDVLKISRAASDHKATLFDVIADTSLLSSLALTTKAEIVAVLAKLATWQGIDANSTFVEFFEKVLNESGYLNWVLHEPDAHNRLARLNTLFSSAKQMNSLDHALNLKTYLENIDLIQTHAIRLEETQFGIRDNAIVLTTAHSAKGLEWEHVFLYKVVDGAWGNNAVRDLIKLPASILPLTGARLEKEELKARNLEDERRLFYVALTRAKKTLTLSYAGGYSTYGKVRQATPSLFLTEITPDYLHTVDTVQTEAEVASHLEKLLTLPTNKASSLKSEETAFLQNIVDNFSLSATALNSYLQCAYLFKLNNLLKVPRAKAGYLAFGTAVHASLETFLRQFMDTGSLPPQDFLLSSFKAALAKQIMTQAEYDKRLEQGIKVLTAYFKFFEADFTAPLLLENFSKVQLGDITLTGKLDRIEWLDQIKKTARVVDYKTGKPKTKGQIMGTTEDSRGDLHRQLVFYKLLIDLDNRLNFKFGEAELDFVQAPSDTGKSGQHRFEISDVDVDDLKSTIRKAMAEIRALHFPRTTDLTICAKCDFRDHCYPNGIPTT</sequence>
<keyword evidence="3 15" id="KW-0547">Nucleotide-binding</keyword>
<keyword evidence="4" id="KW-0227">DNA damage</keyword>
<keyword evidence="8 15" id="KW-0067">ATP-binding</keyword>
<organism evidence="18 19">
    <name type="scientific">Candidatus Collierbacteria bacterium CG09_land_8_20_14_0_10_46_12</name>
    <dbReference type="NCBI Taxonomy" id="1974533"/>
    <lineage>
        <taxon>Bacteria</taxon>
        <taxon>Candidatus Collieribacteriota</taxon>
    </lineage>
</organism>
<accession>A0A2H0X086</accession>
<dbReference type="PROSITE" id="PS51217">
    <property type="entry name" value="UVRD_HELICASE_CTER"/>
    <property type="match status" value="1"/>
</dbReference>
<evidence type="ECO:0000256" key="4">
    <source>
        <dbReference type="ARBA" id="ARBA00022763"/>
    </source>
</evidence>
<evidence type="ECO:0000256" key="2">
    <source>
        <dbReference type="ARBA" id="ARBA00022722"/>
    </source>
</evidence>
<evidence type="ECO:0000256" key="6">
    <source>
        <dbReference type="ARBA" id="ARBA00022806"/>
    </source>
</evidence>
<dbReference type="GO" id="GO:0005524">
    <property type="term" value="F:ATP binding"/>
    <property type="evidence" value="ECO:0007669"/>
    <property type="project" value="UniProtKB-UniRule"/>
</dbReference>
<evidence type="ECO:0000256" key="14">
    <source>
        <dbReference type="ARBA" id="ARBA00048988"/>
    </source>
</evidence>
<keyword evidence="10" id="KW-0234">DNA repair</keyword>
<evidence type="ECO:0000256" key="12">
    <source>
        <dbReference type="ARBA" id="ARBA00034617"/>
    </source>
</evidence>
<keyword evidence="5 15" id="KW-0378">Hydrolase</keyword>
<dbReference type="InterPro" id="IPR000212">
    <property type="entry name" value="DNA_helicase_UvrD/REP"/>
</dbReference>
<dbReference type="PANTHER" id="PTHR11070:SF59">
    <property type="entry name" value="DNA 3'-5' HELICASE"/>
    <property type="match status" value="1"/>
</dbReference>
<keyword evidence="9" id="KW-0238">DNA-binding</keyword>
<evidence type="ECO:0000256" key="13">
    <source>
        <dbReference type="ARBA" id="ARBA00034808"/>
    </source>
</evidence>
<feature type="domain" description="UvrD-like helicase C-terminal" evidence="17">
    <location>
        <begin position="324"/>
        <end position="613"/>
    </location>
</feature>
<evidence type="ECO:0000256" key="3">
    <source>
        <dbReference type="ARBA" id="ARBA00022741"/>
    </source>
</evidence>
<dbReference type="GO" id="GO:0004527">
    <property type="term" value="F:exonuclease activity"/>
    <property type="evidence" value="ECO:0007669"/>
    <property type="project" value="UniProtKB-KW"/>
</dbReference>
<dbReference type="Pfam" id="PF13361">
    <property type="entry name" value="UvrD_C"/>
    <property type="match status" value="1"/>
</dbReference>
<feature type="domain" description="UvrD-like helicase ATP-binding" evidence="16">
    <location>
        <begin position="13"/>
        <end position="323"/>
    </location>
</feature>
<evidence type="ECO:0000256" key="5">
    <source>
        <dbReference type="ARBA" id="ARBA00022801"/>
    </source>
</evidence>
<evidence type="ECO:0000313" key="19">
    <source>
        <dbReference type="Proteomes" id="UP000229574"/>
    </source>
</evidence>
<dbReference type="EMBL" id="PEYY01000008">
    <property type="protein sequence ID" value="PIS18261.1"/>
    <property type="molecule type" value="Genomic_DNA"/>
</dbReference>
<dbReference type="SUPFAM" id="SSF52540">
    <property type="entry name" value="P-loop containing nucleoside triphosphate hydrolases"/>
    <property type="match status" value="1"/>
</dbReference>
<keyword evidence="6 15" id="KW-0347">Helicase</keyword>
<dbReference type="AlphaFoldDB" id="A0A2H0X086"/>
<dbReference type="Gene3D" id="1.10.10.160">
    <property type="match status" value="1"/>
</dbReference>
<gene>
    <name evidence="18" type="ORF">COT54_00200</name>
</gene>
<dbReference type="Gene3D" id="3.40.50.300">
    <property type="entry name" value="P-loop containing nucleotide triphosphate hydrolases"/>
    <property type="match status" value="2"/>
</dbReference>
<evidence type="ECO:0000259" key="17">
    <source>
        <dbReference type="PROSITE" id="PS51217"/>
    </source>
</evidence>
<dbReference type="EC" id="5.6.2.4" evidence="13"/>
<dbReference type="InterPro" id="IPR013986">
    <property type="entry name" value="DExx_box_DNA_helicase_dom_sf"/>
</dbReference>
<feature type="binding site" evidence="15">
    <location>
        <begin position="34"/>
        <end position="41"/>
    </location>
    <ligand>
        <name>ATP</name>
        <dbReference type="ChEBI" id="CHEBI:30616"/>
    </ligand>
</feature>
<dbReference type="PROSITE" id="PS51198">
    <property type="entry name" value="UVRD_HELICASE_ATP_BIND"/>
    <property type="match status" value="1"/>
</dbReference>
<evidence type="ECO:0000313" key="18">
    <source>
        <dbReference type="EMBL" id="PIS18261.1"/>
    </source>
</evidence>
<dbReference type="GO" id="GO:0033202">
    <property type="term" value="C:DNA helicase complex"/>
    <property type="evidence" value="ECO:0007669"/>
    <property type="project" value="TreeGrafter"/>
</dbReference>
<dbReference type="Proteomes" id="UP000229574">
    <property type="component" value="Unassembled WGS sequence"/>
</dbReference>
<evidence type="ECO:0000256" key="7">
    <source>
        <dbReference type="ARBA" id="ARBA00022839"/>
    </source>
</evidence>
<dbReference type="Gene3D" id="3.90.320.10">
    <property type="match status" value="1"/>
</dbReference>
<dbReference type="InterPro" id="IPR011604">
    <property type="entry name" value="PDDEXK-like_dom_sf"/>
</dbReference>
<keyword evidence="11" id="KW-0413">Isomerase</keyword>
<dbReference type="CDD" id="cd17932">
    <property type="entry name" value="DEXQc_UvrD"/>
    <property type="match status" value="1"/>
</dbReference>
<dbReference type="GO" id="GO:0005829">
    <property type="term" value="C:cytosol"/>
    <property type="evidence" value="ECO:0007669"/>
    <property type="project" value="TreeGrafter"/>
</dbReference>
<evidence type="ECO:0000256" key="15">
    <source>
        <dbReference type="PROSITE-ProRule" id="PRU00560"/>
    </source>
</evidence>
<dbReference type="InterPro" id="IPR014017">
    <property type="entry name" value="DNA_helicase_UvrD-like_C"/>
</dbReference>
<dbReference type="GO" id="GO:0000725">
    <property type="term" value="P:recombinational repair"/>
    <property type="evidence" value="ECO:0007669"/>
    <property type="project" value="TreeGrafter"/>
</dbReference>
<dbReference type="Pfam" id="PF12705">
    <property type="entry name" value="PDDEXK_1"/>
    <property type="match status" value="1"/>
</dbReference>
<evidence type="ECO:0000256" key="1">
    <source>
        <dbReference type="ARBA" id="ARBA00009922"/>
    </source>
</evidence>
<dbReference type="GO" id="GO:0003677">
    <property type="term" value="F:DNA binding"/>
    <property type="evidence" value="ECO:0007669"/>
    <property type="project" value="UniProtKB-KW"/>
</dbReference>
<evidence type="ECO:0000256" key="11">
    <source>
        <dbReference type="ARBA" id="ARBA00023235"/>
    </source>
</evidence>
<protein>
    <recommendedName>
        <fullName evidence="13">DNA 3'-5' helicase</fullName>
        <ecNumber evidence="13">5.6.2.4</ecNumber>
    </recommendedName>
</protein>
<comment type="catalytic activity">
    <reaction evidence="12">
        <text>Couples ATP hydrolysis with the unwinding of duplex DNA by translocating in the 3'-5' direction.</text>
        <dbReference type="EC" id="5.6.2.4"/>
    </reaction>
</comment>
<evidence type="ECO:0000256" key="9">
    <source>
        <dbReference type="ARBA" id="ARBA00023125"/>
    </source>
</evidence>
<dbReference type="GO" id="GO:0043138">
    <property type="term" value="F:3'-5' DNA helicase activity"/>
    <property type="evidence" value="ECO:0007669"/>
    <property type="project" value="UniProtKB-EC"/>
</dbReference>